<keyword evidence="2" id="KW-1185">Reference proteome</keyword>
<dbReference type="EMBL" id="QAOG01000004">
    <property type="protein sequence ID" value="PTQ59888.1"/>
    <property type="molecule type" value="Genomic_DNA"/>
</dbReference>
<proteinExistence type="predicted"/>
<dbReference type="AlphaFoldDB" id="A0A2T5GKN2"/>
<protein>
    <submittedName>
        <fullName evidence="1">Uncharacterized protein</fullName>
    </submittedName>
</protein>
<accession>A0A2T5GKN2</accession>
<organism evidence="1 2">
    <name type="scientific">Sphingomonas aurantiaca</name>
    <dbReference type="NCBI Taxonomy" id="185949"/>
    <lineage>
        <taxon>Bacteria</taxon>
        <taxon>Pseudomonadati</taxon>
        <taxon>Pseudomonadota</taxon>
        <taxon>Alphaproteobacteria</taxon>
        <taxon>Sphingomonadales</taxon>
        <taxon>Sphingomonadaceae</taxon>
        <taxon>Sphingomonas</taxon>
    </lineage>
</organism>
<name>A0A2T5GKN2_9SPHN</name>
<dbReference type="RefSeq" id="WP_162236983.1">
    <property type="nucleotide sequence ID" value="NZ_LR701528.1"/>
</dbReference>
<comment type="caution">
    <text evidence="1">The sequence shown here is derived from an EMBL/GenBank/DDBJ whole genome shotgun (WGS) entry which is preliminary data.</text>
</comment>
<sequence length="50" mass="5214">MDNPDDPDAMSLHAAIARALQLADTQGETLIGAYLADVLVLAEKTNATST</sequence>
<dbReference type="Proteomes" id="UP000244189">
    <property type="component" value="Unassembled WGS sequence"/>
</dbReference>
<evidence type="ECO:0000313" key="2">
    <source>
        <dbReference type="Proteomes" id="UP000244189"/>
    </source>
</evidence>
<reference evidence="1 2" key="1">
    <citation type="submission" date="2018-04" db="EMBL/GenBank/DDBJ databases">
        <title>Genomic Encyclopedia of Type Strains, Phase III (KMG-III): the genomes of soil and plant-associated and newly described type strains.</title>
        <authorList>
            <person name="Whitman W."/>
        </authorList>
    </citation>
    <scope>NUCLEOTIDE SEQUENCE [LARGE SCALE GENOMIC DNA]</scope>
    <source>
        <strain evidence="1 2">MA101b</strain>
    </source>
</reference>
<evidence type="ECO:0000313" key="1">
    <source>
        <dbReference type="EMBL" id="PTQ59888.1"/>
    </source>
</evidence>
<gene>
    <name evidence="1" type="ORF">C8J26_2742</name>
</gene>